<evidence type="ECO:0000313" key="2">
    <source>
        <dbReference type="EMBL" id="KAL3537553.1"/>
    </source>
</evidence>
<evidence type="ECO:0000256" key="1">
    <source>
        <dbReference type="SAM" id="Phobius"/>
    </source>
</evidence>
<name>A0ABD3B2K5_9GENT</name>
<keyword evidence="1" id="KW-1133">Transmembrane helix</keyword>
<keyword evidence="1" id="KW-0812">Transmembrane</keyword>
<keyword evidence="1" id="KW-0472">Membrane</keyword>
<accession>A0ABD3B2K5</accession>
<dbReference type="AlphaFoldDB" id="A0ABD3B2K5"/>
<comment type="caution">
    <text evidence="2">The sequence shown here is derived from an EMBL/GenBank/DDBJ whole genome shotgun (WGS) entry which is preliminary data.</text>
</comment>
<organism evidence="2 3">
    <name type="scientific">Cinchona calisaya</name>
    <dbReference type="NCBI Taxonomy" id="153742"/>
    <lineage>
        <taxon>Eukaryota</taxon>
        <taxon>Viridiplantae</taxon>
        <taxon>Streptophyta</taxon>
        <taxon>Embryophyta</taxon>
        <taxon>Tracheophyta</taxon>
        <taxon>Spermatophyta</taxon>
        <taxon>Magnoliopsida</taxon>
        <taxon>eudicotyledons</taxon>
        <taxon>Gunneridae</taxon>
        <taxon>Pentapetalae</taxon>
        <taxon>asterids</taxon>
        <taxon>lamiids</taxon>
        <taxon>Gentianales</taxon>
        <taxon>Rubiaceae</taxon>
        <taxon>Cinchonoideae</taxon>
        <taxon>Cinchoneae</taxon>
        <taxon>Cinchona</taxon>
    </lineage>
</organism>
<keyword evidence="3" id="KW-1185">Reference proteome</keyword>
<dbReference type="Proteomes" id="UP001630127">
    <property type="component" value="Unassembled WGS sequence"/>
</dbReference>
<dbReference type="PANTHER" id="PTHR31509">
    <property type="entry name" value="BPS1-LIKE PROTEIN"/>
    <property type="match status" value="1"/>
</dbReference>
<protein>
    <submittedName>
        <fullName evidence="2">Uncharacterized protein</fullName>
    </submittedName>
</protein>
<gene>
    <name evidence="2" type="ORF">ACH5RR_000919</name>
</gene>
<evidence type="ECO:0000313" key="3">
    <source>
        <dbReference type="Proteomes" id="UP001630127"/>
    </source>
</evidence>
<proteinExistence type="predicted"/>
<dbReference type="EMBL" id="JBJUIK010000001">
    <property type="protein sequence ID" value="KAL3537553.1"/>
    <property type="molecule type" value="Genomic_DNA"/>
</dbReference>
<feature type="transmembrane region" description="Helical" evidence="1">
    <location>
        <begin position="182"/>
        <end position="203"/>
    </location>
</feature>
<sequence length="311" mass="35064">MVLLVEKIGRSLFPYKLDNNHYNNHDSEEALSTSFQAFKSDVSKFLSQILLETKPGSELWSLAGVERCLEAMPMIDKAFAKLVVDIDYPISKWDAAASEAYLKYSLNVLELLNKISSSLSHLSHARLSLSHGLSMIKNSPSLVPKHLQKIQPKDLGKDFKVECIKENEETFSSRKESIIHEALVIMVITGFWLFGFVISGLCSDVKPYFEMRKSADKLHDPSLKSLGSILSEEIRQKKSILKEVKEVNDAVAELVSDLTNRKGEASAEILDRRLEGLDKVLQGITKQTDHLFSEVLAARNKLLDTIRHKKH</sequence>
<reference evidence="2 3" key="1">
    <citation type="submission" date="2024-11" db="EMBL/GenBank/DDBJ databases">
        <title>A near-complete genome assembly of Cinchona calisaya.</title>
        <authorList>
            <person name="Lian D.C."/>
            <person name="Zhao X.W."/>
            <person name="Wei L."/>
        </authorList>
    </citation>
    <scope>NUCLEOTIDE SEQUENCE [LARGE SCALE GENOMIC DNA]</scope>
    <source>
        <tissue evidence="2">Nenye</tissue>
    </source>
</reference>